<dbReference type="InterPro" id="IPR045878">
    <property type="entry name" value="GG1/2"/>
</dbReference>
<comment type="caution">
    <text evidence="9">The sequence shown here is derived from an EMBL/GenBank/DDBJ whole genome shotgun (WGS) entry which is preliminary data.</text>
</comment>
<feature type="compositionally biased region" description="Low complexity" evidence="7">
    <location>
        <begin position="15"/>
        <end position="33"/>
    </location>
</feature>
<dbReference type="Pfam" id="PF00631">
    <property type="entry name" value="G-gamma"/>
    <property type="match status" value="1"/>
</dbReference>
<proteinExistence type="predicted"/>
<feature type="compositionally biased region" description="Polar residues" evidence="7">
    <location>
        <begin position="1"/>
        <end position="14"/>
    </location>
</feature>
<dbReference type="InterPro" id="IPR015898">
    <property type="entry name" value="G-protein_gamma-like_dom"/>
</dbReference>
<evidence type="ECO:0000256" key="7">
    <source>
        <dbReference type="SAM" id="MobiDB-lite"/>
    </source>
</evidence>
<accession>A0AAV3R8E3</accession>
<comment type="subcellular location">
    <subcellularLocation>
        <location evidence="1">Cell membrane</location>
    </subcellularLocation>
</comment>
<dbReference type="GO" id="GO:0007186">
    <property type="term" value="P:G protein-coupled receptor signaling pathway"/>
    <property type="evidence" value="ECO:0007669"/>
    <property type="project" value="InterPro"/>
</dbReference>
<keyword evidence="5" id="KW-0807">Transducer</keyword>
<dbReference type="Proteomes" id="UP001454036">
    <property type="component" value="Unassembled WGS sequence"/>
</dbReference>
<evidence type="ECO:0000256" key="4">
    <source>
        <dbReference type="ARBA" id="ARBA00023136"/>
    </source>
</evidence>
<organism evidence="9 10">
    <name type="scientific">Lithospermum erythrorhizon</name>
    <name type="common">Purple gromwell</name>
    <name type="synonym">Lithospermum officinale var. erythrorhizon</name>
    <dbReference type="NCBI Taxonomy" id="34254"/>
    <lineage>
        <taxon>Eukaryota</taxon>
        <taxon>Viridiplantae</taxon>
        <taxon>Streptophyta</taxon>
        <taxon>Embryophyta</taxon>
        <taxon>Tracheophyta</taxon>
        <taxon>Spermatophyta</taxon>
        <taxon>Magnoliopsida</taxon>
        <taxon>eudicotyledons</taxon>
        <taxon>Gunneridae</taxon>
        <taxon>Pentapetalae</taxon>
        <taxon>asterids</taxon>
        <taxon>lamiids</taxon>
        <taxon>Boraginales</taxon>
        <taxon>Boraginaceae</taxon>
        <taxon>Boraginoideae</taxon>
        <taxon>Lithospermeae</taxon>
        <taxon>Lithospermum</taxon>
    </lineage>
</organism>
<evidence type="ECO:0000256" key="1">
    <source>
        <dbReference type="ARBA" id="ARBA00004236"/>
    </source>
</evidence>
<feature type="coiled-coil region" evidence="6">
    <location>
        <begin position="54"/>
        <end position="81"/>
    </location>
</feature>
<keyword evidence="2" id="KW-1003">Cell membrane</keyword>
<name>A0AAV3R8E3_LITER</name>
<dbReference type="AlphaFoldDB" id="A0AAV3R8E3"/>
<reference evidence="9 10" key="1">
    <citation type="submission" date="2024-01" db="EMBL/GenBank/DDBJ databases">
        <title>The complete chloroplast genome sequence of Lithospermum erythrorhizon: insights into the phylogenetic relationship among Boraginaceae species and the maternal lineages of purple gromwells.</title>
        <authorList>
            <person name="Okada T."/>
            <person name="Watanabe K."/>
        </authorList>
    </citation>
    <scope>NUCLEOTIDE SEQUENCE [LARGE SCALE GENOMIC DNA]</scope>
</reference>
<feature type="domain" description="G protein gamma" evidence="8">
    <location>
        <begin position="57"/>
        <end position="130"/>
    </location>
</feature>
<dbReference type="PANTHER" id="PTHR35129:SF5">
    <property type="entry name" value="GUANINE NUCLEOTIDE-BINDING PROTEIN SUBUNIT GAMMA 2"/>
    <property type="match status" value="1"/>
</dbReference>
<gene>
    <name evidence="9" type="ORF">LIER_26450</name>
</gene>
<evidence type="ECO:0000256" key="6">
    <source>
        <dbReference type="SAM" id="Coils"/>
    </source>
</evidence>
<evidence type="ECO:0000313" key="9">
    <source>
        <dbReference type="EMBL" id="GAA0172672.1"/>
    </source>
</evidence>
<protein>
    <recommendedName>
        <fullName evidence="8">G protein gamma domain-containing protein</fullName>
    </recommendedName>
</protein>
<evidence type="ECO:0000313" key="10">
    <source>
        <dbReference type="Proteomes" id="UP001454036"/>
    </source>
</evidence>
<dbReference type="GO" id="GO:0005886">
    <property type="term" value="C:plasma membrane"/>
    <property type="evidence" value="ECO:0007669"/>
    <property type="project" value="UniProtKB-SubCell"/>
</dbReference>
<keyword evidence="4" id="KW-0472">Membrane</keyword>
<keyword evidence="10" id="KW-1185">Reference proteome</keyword>
<dbReference type="PANTHER" id="PTHR35129">
    <property type="entry name" value="GUANINE NUCLEOTIDE-BINDING PROTEIN SUBUNIT GAMMA 1"/>
    <property type="match status" value="1"/>
</dbReference>
<sequence length="131" mass="14366">MDSETPQHVTNIENSQAKPSLSSSSSSAGSTNSDAHEARQIPPTKAAATTYMGKHRLTAAINFLNQQVQILQDELDELDTLGESSAVCQELISSIEPVPDALLPETRGPMDVGWERWFQGAQSSRSRRKWI</sequence>
<evidence type="ECO:0000256" key="3">
    <source>
        <dbReference type="ARBA" id="ARBA00023054"/>
    </source>
</evidence>
<evidence type="ECO:0000256" key="2">
    <source>
        <dbReference type="ARBA" id="ARBA00022475"/>
    </source>
</evidence>
<feature type="region of interest" description="Disordered" evidence="7">
    <location>
        <begin position="1"/>
        <end position="44"/>
    </location>
</feature>
<dbReference type="EMBL" id="BAABME010008232">
    <property type="protein sequence ID" value="GAA0172672.1"/>
    <property type="molecule type" value="Genomic_DNA"/>
</dbReference>
<evidence type="ECO:0000256" key="5">
    <source>
        <dbReference type="ARBA" id="ARBA00023224"/>
    </source>
</evidence>
<keyword evidence="3 6" id="KW-0175">Coiled coil</keyword>
<dbReference type="SMART" id="SM01224">
    <property type="entry name" value="G_gamma"/>
    <property type="match status" value="1"/>
</dbReference>
<evidence type="ECO:0000259" key="8">
    <source>
        <dbReference type="SMART" id="SM01224"/>
    </source>
</evidence>